<keyword evidence="5" id="KW-1185">Reference proteome</keyword>
<dbReference type="RefSeq" id="WP_039402492.1">
    <property type="nucleotide sequence ID" value="NZ_JTDK01000018.1"/>
</dbReference>
<proteinExistence type="predicted"/>
<dbReference type="PROSITE" id="PS01247">
    <property type="entry name" value="IUNH"/>
    <property type="match status" value="1"/>
</dbReference>
<accession>A0A0B2A2P9</accession>
<dbReference type="InterPro" id="IPR015910">
    <property type="entry name" value="I/U_nuclsd_hydro_CS"/>
</dbReference>
<dbReference type="SUPFAM" id="SSF53590">
    <property type="entry name" value="Nucleoside hydrolase"/>
    <property type="match status" value="1"/>
</dbReference>
<dbReference type="Proteomes" id="UP000031030">
    <property type="component" value="Unassembled WGS sequence"/>
</dbReference>
<dbReference type="Pfam" id="PF01156">
    <property type="entry name" value="IU_nuc_hydro"/>
    <property type="match status" value="1"/>
</dbReference>
<dbReference type="InterPro" id="IPR036452">
    <property type="entry name" value="Ribo_hydro-like"/>
</dbReference>
<dbReference type="GO" id="GO:0006152">
    <property type="term" value="P:purine nucleoside catabolic process"/>
    <property type="evidence" value="ECO:0007669"/>
    <property type="project" value="TreeGrafter"/>
</dbReference>
<evidence type="ECO:0000256" key="2">
    <source>
        <dbReference type="ARBA" id="ARBA00023295"/>
    </source>
</evidence>
<dbReference type="PANTHER" id="PTHR12304:SF4">
    <property type="entry name" value="URIDINE NUCLEOSIDASE"/>
    <property type="match status" value="1"/>
</dbReference>
<gene>
    <name evidence="4" type="ORF">LK09_17570</name>
</gene>
<evidence type="ECO:0000313" key="4">
    <source>
        <dbReference type="EMBL" id="KHK95838.1"/>
    </source>
</evidence>
<reference evidence="4 5" key="1">
    <citation type="submission" date="2014-11" db="EMBL/GenBank/DDBJ databases">
        <title>Genome sequence of Microbacterium mangrovi MUSC 115(T).</title>
        <authorList>
            <person name="Lee L.-H."/>
        </authorList>
    </citation>
    <scope>NUCLEOTIDE SEQUENCE [LARGE SCALE GENOMIC DNA]</scope>
    <source>
        <strain evidence="4 5">MUSC 115</strain>
    </source>
</reference>
<dbReference type="PANTHER" id="PTHR12304">
    <property type="entry name" value="INOSINE-URIDINE PREFERRING NUCLEOSIDE HYDROLASE"/>
    <property type="match status" value="1"/>
</dbReference>
<sequence>MTERIPVFLDCDTGIDDAVALGYLLRSPAVDLVGIGAVSGNTDSSQAARNTLDLLGIAGVTGIPVAVGAHHHFSQDYRGGAAHVHGDNGIGGMQLPRSEQEPDARTAVELLIDLSHQYAGTLHVLAVGPLTNIALALQADPTLPSRVKAFTVMGGACLAPGNITAAAEANIHNDPEAAAYAFAAEVTAQWDATLVPLDVTMQHTLEEQHQHALAASDDPLARVLAEMLDHYMDFYRPIFGRRTCALHDPLAAVIAAGEIGLSDAPRVPLEIDTADGPARGATIADLRGIHRGTGDSSRGGVRIVRAVDRPVIDVLLDTILR</sequence>
<dbReference type="EMBL" id="JTDK01000018">
    <property type="protein sequence ID" value="KHK95838.1"/>
    <property type="molecule type" value="Genomic_DNA"/>
</dbReference>
<evidence type="ECO:0000259" key="3">
    <source>
        <dbReference type="Pfam" id="PF01156"/>
    </source>
</evidence>
<dbReference type="OrthoDB" id="9797882at2"/>
<keyword evidence="1 4" id="KW-0378">Hydrolase</keyword>
<protein>
    <submittedName>
        <fullName evidence="4">Nucleoside hydrolase</fullName>
    </submittedName>
</protein>
<dbReference type="GO" id="GO:0045437">
    <property type="term" value="F:uridine nucleosidase activity"/>
    <property type="evidence" value="ECO:0007669"/>
    <property type="project" value="UniProtKB-ARBA"/>
</dbReference>
<dbReference type="AlphaFoldDB" id="A0A0B2A2P9"/>
<evidence type="ECO:0000313" key="5">
    <source>
        <dbReference type="Proteomes" id="UP000031030"/>
    </source>
</evidence>
<feature type="domain" description="Inosine/uridine-preferring nucleoside hydrolase" evidence="3">
    <location>
        <begin position="7"/>
        <end position="310"/>
    </location>
</feature>
<keyword evidence="2" id="KW-0326">Glycosidase</keyword>
<dbReference type="Gene3D" id="3.90.245.10">
    <property type="entry name" value="Ribonucleoside hydrolase-like"/>
    <property type="match status" value="1"/>
</dbReference>
<dbReference type="GO" id="GO:0005829">
    <property type="term" value="C:cytosol"/>
    <property type="evidence" value="ECO:0007669"/>
    <property type="project" value="TreeGrafter"/>
</dbReference>
<comment type="caution">
    <text evidence="4">The sequence shown here is derived from an EMBL/GenBank/DDBJ whole genome shotgun (WGS) entry which is preliminary data.</text>
</comment>
<dbReference type="InterPro" id="IPR023186">
    <property type="entry name" value="IUNH"/>
</dbReference>
<dbReference type="CDD" id="cd02650">
    <property type="entry name" value="nuc_hydro_CaPnhB"/>
    <property type="match status" value="1"/>
</dbReference>
<organism evidence="4 5">
    <name type="scientific">Microbacterium mangrovi</name>
    <dbReference type="NCBI Taxonomy" id="1348253"/>
    <lineage>
        <taxon>Bacteria</taxon>
        <taxon>Bacillati</taxon>
        <taxon>Actinomycetota</taxon>
        <taxon>Actinomycetes</taxon>
        <taxon>Micrococcales</taxon>
        <taxon>Microbacteriaceae</taxon>
        <taxon>Microbacterium</taxon>
    </lineage>
</organism>
<name>A0A0B2A2P9_9MICO</name>
<dbReference type="STRING" id="1348253.LK09_17570"/>
<dbReference type="InterPro" id="IPR001910">
    <property type="entry name" value="Inosine/uridine_hydrolase_dom"/>
</dbReference>
<dbReference type="GO" id="GO:0008477">
    <property type="term" value="F:purine nucleosidase activity"/>
    <property type="evidence" value="ECO:0007669"/>
    <property type="project" value="TreeGrafter"/>
</dbReference>
<evidence type="ECO:0000256" key="1">
    <source>
        <dbReference type="ARBA" id="ARBA00022801"/>
    </source>
</evidence>